<comment type="caution">
    <text evidence="2">The sequence shown here is derived from an EMBL/GenBank/DDBJ whole genome shotgun (WGS) entry which is preliminary data.</text>
</comment>
<dbReference type="EMBL" id="JAUKUD010000001">
    <property type="protein sequence ID" value="KAK0754942.1"/>
    <property type="molecule type" value="Genomic_DNA"/>
</dbReference>
<protein>
    <submittedName>
        <fullName evidence="2">Uncharacterized protein</fullName>
    </submittedName>
</protein>
<proteinExistence type="predicted"/>
<evidence type="ECO:0000313" key="3">
    <source>
        <dbReference type="Proteomes" id="UP001172155"/>
    </source>
</evidence>
<dbReference type="AlphaFoldDB" id="A0AA40FC76"/>
<gene>
    <name evidence="2" type="ORF">B0T18DRAFT_400338</name>
</gene>
<organism evidence="2 3">
    <name type="scientific">Schizothecium vesticola</name>
    <dbReference type="NCBI Taxonomy" id="314040"/>
    <lineage>
        <taxon>Eukaryota</taxon>
        <taxon>Fungi</taxon>
        <taxon>Dikarya</taxon>
        <taxon>Ascomycota</taxon>
        <taxon>Pezizomycotina</taxon>
        <taxon>Sordariomycetes</taxon>
        <taxon>Sordariomycetidae</taxon>
        <taxon>Sordariales</taxon>
        <taxon>Schizotheciaceae</taxon>
        <taxon>Schizothecium</taxon>
    </lineage>
</organism>
<evidence type="ECO:0000313" key="2">
    <source>
        <dbReference type="EMBL" id="KAK0754942.1"/>
    </source>
</evidence>
<sequence>MRHRSSRYPTKQETVSTMPESNPQRIRALPQYPSMSPFSLPPGTKSNPATCSHHHPPKHWDEWKLRGAAES</sequence>
<keyword evidence="3" id="KW-1185">Reference proteome</keyword>
<feature type="region of interest" description="Disordered" evidence="1">
    <location>
        <begin position="1"/>
        <end position="58"/>
    </location>
</feature>
<dbReference type="Proteomes" id="UP001172155">
    <property type="component" value="Unassembled WGS sequence"/>
</dbReference>
<feature type="compositionally biased region" description="Polar residues" evidence="1">
    <location>
        <begin position="7"/>
        <end position="24"/>
    </location>
</feature>
<name>A0AA40FC76_9PEZI</name>
<evidence type="ECO:0000256" key="1">
    <source>
        <dbReference type="SAM" id="MobiDB-lite"/>
    </source>
</evidence>
<reference evidence="2" key="1">
    <citation type="submission" date="2023-06" db="EMBL/GenBank/DDBJ databases">
        <title>Genome-scale phylogeny and comparative genomics of the fungal order Sordariales.</title>
        <authorList>
            <consortium name="Lawrence Berkeley National Laboratory"/>
            <person name="Hensen N."/>
            <person name="Bonometti L."/>
            <person name="Westerberg I."/>
            <person name="Brannstrom I.O."/>
            <person name="Guillou S."/>
            <person name="Cros-Aarteil S."/>
            <person name="Calhoun S."/>
            <person name="Haridas S."/>
            <person name="Kuo A."/>
            <person name="Mondo S."/>
            <person name="Pangilinan J."/>
            <person name="Riley R."/>
            <person name="LaButti K."/>
            <person name="Andreopoulos B."/>
            <person name="Lipzen A."/>
            <person name="Chen C."/>
            <person name="Yanf M."/>
            <person name="Daum C."/>
            <person name="Ng V."/>
            <person name="Clum A."/>
            <person name="Steindorff A."/>
            <person name="Ohm R."/>
            <person name="Martin F."/>
            <person name="Silar P."/>
            <person name="Natvig D."/>
            <person name="Lalanne C."/>
            <person name="Gautier V."/>
            <person name="Ament-velasquez S.L."/>
            <person name="Kruys A."/>
            <person name="Hutchinson M.I."/>
            <person name="Powell A.J."/>
            <person name="Barry K."/>
            <person name="Miller A.N."/>
            <person name="Grigoriev I.V."/>
            <person name="Debuchy R."/>
            <person name="Gladieux P."/>
            <person name="Thoren M.H."/>
            <person name="Johannesson H."/>
        </authorList>
    </citation>
    <scope>NUCLEOTIDE SEQUENCE</scope>
    <source>
        <strain evidence="2">SMH3187-1</strain>
    </source>
</reference>
<accession>A0AA40FC76</accession>